<dbReference type="InterPro" id="IPR016181">
    <property type="entry name" value="Acyl_CoA_acyltransferase"/>
</dbReference>
<evidence type="ECO:0000259" key="3">
    <source>
        <dbReference type="PROSITE" id="PS51186"/>
    </source>
</evidence>
<evidence type="ECO:0000256" key="1">
    <source>
        <dbReference type="ARBA" id="ARBA00022679"/>
    </source>
</evidence>
<dbReference type="RefSeq" id="WP_394327378.1">
    <property type="nucleotide sequence ID" value="NZ_FNKQ01000001.1"/>
</dbReference>
<keyword evidence="1 4" id="KW-0808">Transferase</keyword>
<dbReference type="Pfam" id="PF00583">
    <property type="entry name" value="Acetyltransf_1"/>
    <property type="match status" value="1"/>
</dbReference>
<organism evidence="4 5">
    <name type="scientific">Halopelagius longus</name>
    <dbReference type="NCBI Taxonomy" id="1236180"/>
    <lineage>
        <taxon>Archaea</taxon>
        <taxon>Methanobacteriati</taxon>
        <taxon>Methanobacteriota</taxon>
        <taxon>Stenosarchaea group</taxon>
        <taxon>Halobacteria</taxon>
        <taxon>Halobacteriales</taxon>
        <taxon>Haloferacaceae</taxon>
    </lineage>
</organism>
<protein>
    <submittedName>
        <fullName evidence="4">Acetyltransferase, GNAT family</fullName>
    </submittedName>
</protein>
<keyword evidence="2" id="KW-0012">Acyltransferase</keyword>
<dbReference type="EMBL" id="FNKQ01000001">
    <property type="protein sequence ID" value="SDQ23315.1"/>
    <property type="molecule type" value="Genomic_DNA"/>
</dbReference>
<dbReference type="SUPFAM" id="SSF55729">
    <property type="entry name" value="Acyl-CoA N-acyltransferases (Nat)"/>
    <property type="match status" value="1"/>
</dbReference>
<gene>
    <name evidence="4" type="ORF">SAMN05216278_1057</name>
</gene>
<dbReference type="AlphaFoldDB" id="A0A1H0Z7A5"/>
<sequence>MREADEGSAPNTAVVDRPSMDEVDAVADMWVDLAASQRTYRSHIRGPENRETIRDALARHVVTDGLRVARMDDEIVGFVMFGLERGEYVQDVTRGVVRNIYVEPAARNRGIGSELLSTAERELRDADAEVITLDVMAGNEAARRFYERHGYSPHRVEIEKRVESDTHSKED</sequence>
<evidence type="ECO:0000256" key="2">
    <source>
        <dbReference type="ARBA" id="ARBA00023315"/>
    </source>
</evidence>
<dbReference type="InterPro" id="IPR050832">
    <property type="entry name" value="Bact_Acetyltransf"/>
</dbReference>
<dbReference type="Gene3D" id="3.40.630.30">
    <property type="match status" value="1"/>
</dbReference>
<dbReference type="PANTHER" id="PTHR43877">
    <property type="entry name" value="AMINOALKYLPHOSPHONATE N-ACETYLTRANSFERASE-RELATED-RELATED"/>
    <property type="match status" value="1"/>
</dbReference>
<evidence type="ECO:0000313" key="5">
    <source>
        <dbReference type="Proteomes" id="UP000199289"/>
    </source>
</evidence>
<reference evidence="5" key="1">
    <citation type="submission" date="2016-10" db="EMBL/GenBank/DDBJ databases">
        <authorList>
            <person name="Varghese N."/>
            <person name="Submissions S."/>
        </authorList>
    </citation>
    <scope>NUCLEOTIDE SEQUENCE [LARGE SCALE GENOMIC DNA]</scope>
    <source>
        <strain evidence="5">CGMCC 1.12397</strain>
    </source>
</reference>
<proteinExistence type="predicted"/>
<dbReference type="GO" id="GO:0016747">
    <property type="term" value="F:acyltransferase activity, transferring groups other than amino-acyl groups"/>
    <property type="evidence" value="ECO:0007669"/>
    <property type="project" value="InterPro"/>
</dbReference>
<dbReference type="CDD" id="cd04301">
    <property type="entry name" value="NAT_SF"/>
    <property type="match status" value="1"/>
</dbReference>
<accession>A0A1H0Z7A5</accession>
<dbReference type="InterPro" id="IPR000182">
    <property type="entry name" value="GNAT_dom"/>
</dbReference>
<feature type="domain" description="N-acetyltransferase" evidence="3">
    <location>
        <begin position="13"/>
        <end position="171"/>
    </location>
</feature>
<evidence type="ECO:0000313" key="4">
    <source>
        <dbReference type="EMBL" id="SDQ23315.1"/>
    </source>
</evidence>
<dbReference type="PROSITE" id="PS51186">
    <property type="entry name" value="GNAT"/>
    <property type="match status" value="1"/>
</dbReference>
<dbReference type="Proteomes" id="UP000199289">
    <property type="component" value="Unassembled WGS sequence"/>
</dbReference>
<name>A0A1H0Z7A5_9EURY</name>
<dbReference type="PANTHER" id="PTHR43877:SF2">
    <property type="entry name" value="AMINOALKYLPHOSPHONATE N-ACETYLTRANSFERASE-RELATED"/>
    <property type="match status" value="1"/>
</dbReference>